<keyword evidence="2 4" id="KW-0378">Hydrolase</keyword>
<organism evidence="6 7">
    <name type="scientific">Runella defluvii</name>
    <dbReference type="NCBI Taxonomy" id="370973"/>
    <lineage>
        <taxon>Bacteria</taxon>
        <taxon>Pseudomonadati</taxon>
        <taxon>Bacteroidota</taxon>
        <taxon>Cytophagia</taxon>
        <taxon>Cytophagales</taxon>
        <taxon>Spirosomataceae</taxon>
        <taxon>Runella</taxon>
    </lineage>
</organism>
<dbReference type="SMART" id="SM00710">
    <property type="entry name" value="PbH1"/>
    <property type="match status" value="6"/>
</dbReference>
<dbReference type="AlphaFoldDB" id="A0A7W6EU25"/>
<dbReference type="InterPro" id="IPR051801">
    <property type="entry name" value="GH28_Enzymes"/>
</dbReference>
<dbReference type="Proteomes" id="UP000541352">
    <property type="component" value="Unassembled WGS sequence"/>
</dbReference>
<dbReference type="EMBL" id="JACIBY010000023">
    <property type="protein sequence ID" value="MBB3841981.1"/>
    <property type="molecule type" value="Genomic_DNA"/>
</dbReference>
<feature type="chain" id="PRO_5030573744" evidence="5">
    <location>
        <begin position="21"/>
        <end position="441"/>
    </location>
</feature>
<dbReference type="PANTHER" id="PTHR31339">
    <property type="entry name" value="PECTIN LYASE-RELATED"/>
    <property type="match status" value="1"/>
</dbReference>
<dbReference type="InterPro" id="IPR012334">
    <property type="entry name" value="Pectin_lyas_fold"/>
</dbReference>
<dbReference type="Gene3D" id="2.160.20.10">
    <property type="entry name" value="Single-stranded right-handed beta-helix, Pectin lyase-like"/>
    <property type="match status" value="1"/>
</dbReference>
<dbReference type="PROSITE" id="PS51257">
    <property type="entry name" value="PROKAR_LIPOPROTEIN"/>
    <property type="match status" value="1"/>
</dbReference>
<dbReference type="InterPro" id="IPR000743">
    <property type="entry name" value="Glyco_hydro_28"/>
</dbReference>
<dbReference type="RefSeq" id="WP_183980014.1">
    <property type="nucleotide sequence ID" value="NZ_JACIBY010000023.1"/>
</dbReference>
<sequence>MKIFLNHLLLSAFLSTSCFGQKAQSTDLFNQQVEAVLVRIKLPAFPKKEFMVKIKQGQNFQKAVNETIKICHKAGGGKVVIPKGEYLCNGPIKMLSNVNLHLSEGAIIRFGTNPTDYLPVVKVRWEGTVCYNYSPLIYANGQTNLAITGKGTFDGQADKFWFSWKKQPNGDDQEKAKTILRKMGETGVPESQRVFGEGYKLRPTLLEFYDCEGILLEGFTVQQSPFWTIHPVFSKNITIRNLNIHHGTTNDDGIDPDSCEDVLIENCDIDTDDDPISIKAGRDQDAWNRKGARNIVVRKCILRSRIANGFCIGSEMSGGVENVWVNDCIIPNTNLGVTLKANLDRGGFVRHLWVRNVTIDSCRQAAIRMQMDYHSYRGGNFPPDFDQLTFENIHVRSARDYGWWLVGIPAKSIGLVTLRNIKVSQVGKGNKAEFVNLKMNE</sequence>
<evidence type="ECO:0000313" key="7">
    <source>
        <dbReference type="Proteomes" id="UP000541352"/>
    </source>
</evidence>
<dbReference type="SUPFAM" id="SSF51126">
    <property type="entry name" value="Pectin lyase-like"/>
    <property type="match status" value="1"/>
</dbReference>
<reference evidence="6 7" key="1">
    <citation type="submission" date="2020-08" db="EMBL/GenBank/DDBJ databases">
        <title>Genomic Encyclopedia of Type Strains, Phase IV (KMG-IV): sequencing the most valuable type-strain genomes for metagenomic binning, comparative biology and taxonomic classification.</title>
        <authorList>
            <person name="Goeker M."/>
        </authorList>
    </citation>
    <scope>NUCLEOTIDE SEQUENCE [LARGE SCALE GENOMIC DNA]</scope>
    <source>
        <strain evidence="6 7">DSM 17976</strain>
    </source>
</reference>
<gene>
    <name evidence="6" type="ORF">FHS57_006010</name>
</gene>
<accession>A0A7W6EU25</accession>
<dbReference type="GO" id="GO:0005975">
    <property type="term" value="P:carbohydrate metabolic process"/>
    <property type="evidence" value="ECO:0007669"/>
    <property type="project" value="InterPro"/>
</dbReference>
<keyword evidence="3 4" id="KW-0326">Glycosidase</keyword>
<dbReference type="Pfam" id="PF00295">
    <property type="entry name" value="Glyco_hydro_28"/>
    <property type="match status" value="1"/>
</dbReference>
<feature type="signal peptide" evidence="5">
    <location>
        <begin position="1"/>
        <end position="20"/>
    </location>
</feature>
<keyword evidence="5" id="KW-0732">Signal</keyword>
<evidence type="ECO:0000256" key="1">
    <source>
        <dbReference type="ARBA" id="ARBA00008834"/>
    </source>
</evidence>
<comment type="caution">
    <text evidence="6">The sequence shown here is derived from an EMBL/GenBank/DDBJ whole genome shotgun (WGS) entry which is preliminary data.</text>
</comment>
<keyword evidence="7" id="KW-1185">Reference proteome</keyword>
<name>A0A7W6EU25_9BACT</name>
<evidence type="ECO:0000313" key="6">
    <source>
        <dbReference type="EMBL" id="MBB3841981.1"/>
    </source>
</evidence>
<evidence type="ECO:0000256" key="5">
    <source>
        <dbReference type="SAM" id="SignalP"/>
    </source>
</evidence>
<protein>
    <submittedName>
        <fullName evidence="6">Polygalacturonase</fullName>
    </submittedName>
</protein>
<comment type="similarity">
    <text evidence="1 4">Belongs to the glycosyl hydrolase 28 family.</text>
</comment>
<dbReference type="PANTHER" id="PTHR31339:SF9">
    <property type="entry name" value="PLASMIN AND FIBRONECTIN-BINDING PROTEIN A"/>
    <property type="match status" value="1"/>
</dbReference>
<evidence type="ECO:0000256" key="3">
    <source>
        <dbReference type="ARBA" id="ARBA00023295"/>
    </source>
</evidence>
<proteinExistence type="inferred from homology"/>
<evidence type="ECO:0000256" key="2">
    <source>
        <dbReference type="ARBA" id="ARBA00022801"/>
    </source>
</evidence>
<evidence type="ECO:0000256" key="4">
    <source>
        <dbReference type="RuleBase" id="RU361169"/>
    </source>
</evidence>
<dbReference type="InterPro" id="IPR011050">
    <property type="entry name" value="Pectin_lyase_fold/virulence"/>
</dbReference>
<dbReference type="InterPro" id="IPR006626">
    <property type="entry name" value="PbH1"/>
</dbReference>
<dbReference type="GO" id="GO:0004650">
    <property type="term" value="F:polygalacturonase activity"/>
    <property type="evidence" value="ECO:0007669"/>
    <property type="project" value="InterPro"/>
</dbReference>